<dbReference type="Gene3D" id="3.90.1300.10">
    <property type="entry name" value="Amidase signature (AS) domain"/>
    <property type="match status" value="1"/>
</dbReference>
<evidence type="ECO:0000259" key="1">
    <source>
        <dbReference type="Pfam" id="PF01425"/>
    </source>
</evidence>
<dbReference type="GO" id="GO:0004040">
    <property type="term" value="F:amidase activity"/>
    <property type="evidence" value="ECO:0007669"/>
    <property type="project" value="TreeGrafter"/>
</dbReference>
<sequence>LPSKEIHDQIYKLTATQLLEGFKTNLFTYSDVVHLFCLRALNIGIKINAITEEFYDDAIKKAKEFDKEKDLAMYKTDDQLLLLGVPISVKDQIHQIGADSSMGLTARNFKPSHQNSLVLQLLIDQGAIPFVRTNTIQSMMLPETDNLTYGRTDNPWDVDRSCGGS</sequence>
<feature type="domain" description="Amidase" evidence="1">
    <location>
        <begin position="31"/>
        <end position="165"/>
    </location>
</feature>
<dbReference type="Proteomes" id="UP000682733">
    <property type="component" value="Unassembled WGS sequence"/>
</dbReference>
<dbReference type="GO" id="GO:0009062">
    <property type="term" value="P:fatty acid catabolic process"/>
    <property type="evidence" value="ECO:0007669"/>
    <property type="project" value="TreeGrafter"/>
</dbReference>
<proteinExistence type="predicted"/>
<organism evidence="2 3">
    <name type="scientific">Didymodactylos carnosus</name>
    <dbReference type="NCBI Taxonomy" id="1234261"/>
    <lineage>
        <taxon>Eukaryota</taxon>
        <taxon>Metazoa</taxon>
        <taxon>Spiralia</taxon>
        <taxon>Gnathifera</taxon>
        <taxon>Rotifera</taxon>
        <taxon>Eurotatoria</taxon>
        <taxon>Bdelloidea</taxon>
        <taxon>Philodinida</taxon>
        <taxon>Philodinidae</taxon>
        <taxon>Didymodactylos</taxon>
    </lineage>
</organism>
<feature type="non-terminal residue" evidence="2">
    <location>
        <position position="165"/>
    </location>
</feature>
<dbReference type="InterPro" id="IPR036928">
    <property type="entry name" value="AS_sf"/>
</dbReference>
<dbReference type="GO" id="GO:0017064">
    <property type="term" value="F:fatty acid amide hydrolase activity"/>
    <property type="evidence" value="ECO:0007669"/>
    <property type="project" value="TreeGrafter"/>
</dbReference>
<protein>
    <recommendedName>
        <fullName evidence="1">Amidase domain-containing protein</fullName>
    </recommendedName>
</protein>
<reference evidence="2" key="1">
    <citation type="submission" date="2021-02" db="EMBL/GenBank/DDBJ databases">
        <authorList>
            <person name="Nowell W R."/>
        </authorList>
    </citation>
    <scope>NUCLEOTIDE SEQUENCE</scope>
</reference>
<name>A0A8S2YBT5_9BILA</name>
<dbReference type="PANTHER" id="PTHR45847:SF6">
    <property type="entry name" value="FATTY ACID AMIDE HYDROLASE"/>
    <property type="match status" value="1"/>
</dbReference>
<dbReference type="EMBL" id="CAJOBA010109100">
    <property type="protein sequence ID" value="CAF4547613.1"/>
    <property type="molecule type" value="Genomic_DNA"/>
</dbReference>
<evidence type="ECO:0000313" key="3">
    <source>
        <dbReference type="Proteomes" id="UP000682733"/>
    </source>
</evidence>
<evidence type="ECO:0000313" key="2">
    <source>
        <dbReference type="EMBL" id="CAF4547613.1"/>
    </source>
</evidence>
<gene>
    <name evidence="2" type="ORF">TMI583_LOCUS49558</name>
</gene>
<dbReference type="InterPro" id="IPR052096">
    <property type="entry name" value="Endocannabinoid_amidase"/>
</dbReference>
<dbReference type="AlphaFoldDB" id="A0A8S2YBT5"/>
<feature type="non-terminal residue" evidence="2">
    <location>
        <position position="1"/>
    </location>
</feature>
<dbReference type="Pfam" id="PF01425">
    <property type="entry name" value="Amidase"/>
    <property type="match status" value="1"/>
</dbReference>
<accession>A0A8S2YBT5</accession>
<comment type="caution">
    <text evidence="2">The sequence shown here is derived from an EMBL/GenBank/DDBJ whole genome shotgun (WGS) entry which is preliminary data.</text>
</comment>
<dbReference type="SUPFAM" id="SSF75304">
    <property type="entry name" value="Amidase signature (AS) enzymes"/>
    <property type="match status" value="1"/>
</dbReference>
<dbReference type="PANTHER" id="PTHR45847">
    <property type="entry name" value="FATTY ACID AMIDE HYDROLASE"/>
    <property type="match status" value="1"/>
</dbReference>
<dbReference type="InterPro" id="IPR023631">
    <property type="entry name" value="Amidase_dom"/>
</dbReference>